<dbReference type="Proteomes" id="UP000503399">
    <property type="component" value="Chromosome"/>
</dbReference>
<dbReference type="Gene3D" id="3.40.50.1820">
    <property type="entry name" value="alpha/beta hydrolase"/>
    <property type="match status" value="1"/>
</dbReference>
<protein>
    <recommendedName>
        <fullName evidence="3">Putative 2-succinyl-6-hydroxy-2,4-cyclohexadiene-1-carboxylate synthase</fullName>
        <shortName evidence="3">SHCHC synthase</shortName>
        <ecNumber evidence="3">4.2.99.20</ecNumber>
    </recommendedName>
</protein>
<dbReference type="PRINTS" id="PR00111">
    <property type="entry name" value="ABHYDROLASE"/>
</dbReference>
<comment type="similarity">
    <text evidence="3">Belongs to the AB hydrolase superfamily. MenH family.</text>
</comment>
<gene>
    <name evidence="3 5" type="primary">menH</name>
    <name evidence="5" type="ORF">R50_0754</name>
</gene>
<dbReference type="GO" id="GO:0070205">
    <property type="term" value="F:2-succinyl-6-hydroxy-2,4-cyclohexadiene-1-carboxylate synthase activity"/>
    <property type="evidence" value="ECO:0007669"/>
    <property type="project" value="UniProtKB-UniRule"/>
</dbReference>
<feature type="domain" description="AB hydrolase-1" evidence="4">
    <location>
        <begin position="25"/>
        <end position="259"/>
    </location>
</feature>
<dbReference type="PANTHER" id="PTHR42916:SF1">
    <property type="entry name" value="PROTEIN PHYLLO, CHLOROPLASTIC"/>
    <property type="match status" value="1"/>
</dbReference>
<comment type="catalytic activity">
    <reaction evidence="3">
        <text>5-enolpyruvoyl-6-hydroxy-2-succinyl-cyclohex-3-ene-1-carboxylate = (1R,6R)-6-hydroxy-2-succinyl-cyclohexa-2,4-diene-1-carboxylate + pyruvate</text>
        <dbReference type="Rhea" id="RHEA:25597"/>
        <dbReference type="ChEBI" id="CHEBI:15361"/>
        <dbReference type="ChEBI" id="CHEBI:58689"/>
        <dbReference type="ChEBI" id="CHEBI:58818"/>
        <dbReference type="EC" id="4.2.99.20"/>
    </reaction>
</comment>
<evidence type="ECO:0000259" key="4">
    <source>
        <dbReference type="Pfam" id="PF00561"/>
    </source>
</evidence>
<dbReference type="UniPathway" id="UPA01057">
    <property type="reaction ID" value="UER00900"/>
</dbReference>
<comment type="function">
    <text evidence="3">Catalyzes a proton abstraction reaction that results in 2,5-elimination of pyruvate from 2-succinyl-5-enolpyruvyl-6-hydroxy-3-cyclohexene-1-carboxylate (SEPHCHC) and the formation of 2-succinyl-6-hydroxy-2,4-cyclohexadiene-1-carboxylate (SHCHC).</text>
</comment>
<reference evidence="5 6" key="1">
    <citation type="submission" date="2020-02" db="EMBL/GenBank/DDBJ databases">
        <authorList>
            <person name="Hogendoorn C."/>
        </authorList>
    </citation>
    <scope>NUCLEOTIDE SEQUENCE [LARGE SCALE GENOMIC DNA]</scope>
    <source>
        <strain evidence="5">R501</strain>
    </source>
</reference>
<dbReference type="InterPro" id="IPR022485">
    <property type="entry name" value="SHCHC_synthase_MenH"/>
</dbReference>
<dbReference type="InterPro" id="IPR000073">
    <property type="entry name" value="AB_hydrolase_1"/>
</dbReference>
<sequence length="275" mass="29728">MRAWLEREAGLRLAYQVWGREDGVPVLCLHGFTGSGTTWRGVWDPSWPARCWAPDLWGHGASTVPADPARLSLEATAADLAALLDAGGLARVLVAGYSMGGRVALEFACRYPERVAGLLLESASPGIADPAERARRAAADDALADRIEREGMDWFTAFWEALPLFASHRRLPPEVQAALHRLRRSQSPAGLAQSLRGAGTGRQSSWWDALPTIQVPVVLVTGSLDPKFTAIARAMAARLPHVRHWQCAGAGHTPHLERPDCFRAALAALLAATRV</sequence>
<keyword evidence="1 3" id="KW-0474">Menaquinone biosynthesis</keyword>
<name>A0A6F8ZF12_9FIRM</name>
<evidence type="ECO:0000256" key="2">
    <source>
        <dbReference type="ARBA" id="ARBA00023239"/>
    </source>
</evidence>
<dbReference type="InterPro" id="IPR029058">
    <property type="entry name" value="AB_hydrolase_fold"/>
</dbReference>
<comment type="subunit">
    <text evidence="3">Monomer.</text>
</comment>
<evidence type="ECO:0000256" key="3">
    <source>
        <dbReference type="HAMAP-Rule" id="MF_01660"/>
    </source>
</evidence>
<comment type="pathway">
    <text evidence="3">Quinol/quinone metabolism; 1,4-dihydroxy-2-naphthoate biosynthesis; 1,4-dihydroxy-2-naphthoate from chorismate: step 3/7.</text>
</comment>
<dbReference type="AlphaFoldDB" id="A0A6F8ZF12"/>
<comment type="pathway">
    <text evidence="3">Quinol/quinone metabolism; menaquinone biosynthesis.</text>
</comment>
<accession>A0A6F8ZF12</accession>
<dbReference type="EMBL" id="LR778114">
    <property type="protein sequence ID" value="CAB1128260.1"/>
    <property type="molecule type" value="Genomic_DNA"/>
</dbReference>
<proteinExistence type="inferred from homology"/>
<dbReference type="Pfam" id="PF00561">
    <property type="entry name" value="Abhydrolase_1"/>
    <property type="match status" value="1"/>
</dbReference>
<dbReference type="UniPathway" id="UPA00079"/>
<organism evidence="5 6">
    <name type="scientific">Candidatus Hydrogenisulfobacillus filiaventi</name>
    <dbReference type="NCBI Taxonomy" id="2707344"/>
    <lineage>
        <taxon>Bacteria</taxon>
        <taxon>Bacillati</taxon>
        <taxon>Bacillota</taxon>
        <taxon>Clostridia</taxon>
        <taxon>Eubacteriales</taxon>
        <taxon>Clostridiales Family XVII. Incertae Sedis</taxon>
        <taxon>Candidatus Hydrogenisulfobacillus</taxon>
    </lineage>
</organism>
<dbReference type="SUPFAM" id="SSF53474">
    <property type="entry name" value="alpha/beta-Hydrolases"/>
    <property type="match status" value="1"/>
</dbReference>
<dbReference type="EC" id="4.2.99.20" evidence="3"/>
<keyword evidence="2 3" id="KW-0456">Lyase</keyword>
<evidence type="ECO:0000256" key="1">
    <source>
        <dbReference type="ARBA" id="ARBA00022428"/>
    </source>
</evidence>
<dbReference type="GO" id="GO:0009234">
    <property type="term" value="P:menaquinone biosynthetic process"/>
    <property type="evidence" value="ECO:0007669"/>
    <property type="project" value="UniProtKB-UniRule"/>
</dbReference>
<evidence type="ECO:0000313" key="6">
    <source>
        <dbReference type="Proteomes" id="UP000503399"/>
    </source>
</evidence>
<dbReference type="HAMAP" id="MF_01660">
    <property type="entry name" value="MenH"/>
    <property type="match status" value="1"/>
</dbReference>
<dbReference type="NCBIfam" id="TIGR03695">
    <property type="entry name" value="menH_SHCHC"/>
    <property type="match status" value="1"/>
</dbReference>
<evidence type="ECO:0000313" key="5">
    <source>
        <dbReference type="EMBL" id="CAB1128260.1"/>
    </source>
</evidence>
<keyword evidence="6" id="KW-1185">Reference proteome</keyword>
<dbReference type="KEGG" id="hfv:R50_0754"/>
<dbReference type="PANTHER" id="PTHR42916">
    <property type="entry name" value="2-SUCCINYL-5-ENOLPYRUVYL-6-HYDROXY-3-CYCLOHEXENE-1-CARBOXYLATE SYNTHASE"/>
    <property type="match status" value="1"/>
</dbReference>